<reference evidence="2" key="1">
    <citation type="submission" date="2016-03" db="EMBL/GenBank/DDBJ databases">
        <authorList>
            <person name="Ploux O."/>
        </authorList>
    </citation>
    <scope>NUCLEOTIDE SEQUENCE [LARGE SCALE GENOMIC DNA]</scope>
    <source>
        <strain evidence="2">UK7</strain>
    </source>
</reference>
<organism evidence="1 2">
    <name type="scientific">Rhynchosporium graminicola</name>
    <dbReference type="NCBI Taxonomy" id="2792576"/>
    <lineage>
        <taxon>Eukaryota</taxon>
        <taxon>Fungi</taxon>
        <taxon>Dikarya</taxon>
        <taxon>Ascomycota</taxon>
        <taxon>Pezizomycotina</taxon>
        <taxon>Leotiomycetes</taxon>
        <taxon>Helotiales</taxon>
        <taxon>Ploettnerulaceae</taxon>
        <taxon>Rhynchosporium</taxon>
    </lineage>
</organism>
<dbReference type="AlphaFoldDB" id="A0A1E1K2B2"/>
<protein>
    <submittedName>
        <fullName evidence="1">Uncharacterized protein</fullName>
    </submittedName>
</protein>
<name>A0A1E1K2B2_9HELO</name>
<gene>
    <name evidence="1" type="ORF">RCO7_14238</name>
</gene>
<comment type="caution">
    <text evidence="1">The sequence shown here is derived from an EMBL/GenBank/DDBJ whole genome shotgun (WGS) entry which is preliminary data.</text>
</comment>
<proteinExistence type="predicted"/>
<sequence>MSKLMILCFITRLAWLLWWLGGSIVWVSGGFAVNFGGKGIRYGMIEAKNLECTSCEKTNTQPEFGRHAWPRVP</sequence>
<dbReference type="Proteomes" id="UP000178129">
    <property type="component" value="Unassembled WGS sequence"/>
</dbReference>
<dbReference type="InParanoid" id="A0A1E1K2B2"/>
<accession>A0A1E1K2B2</accession>
<keyword evidence="2" id="KW-1185">Reference proteome</keyword>
<evidence type="ECO:0000313" key="2">
    <source>
        <dbReference type="Proteomes" id="UP000178129"/>
    </source>
</evidence>
<dbReference type="EMBL" id="FJUW01000005">
    <property type="protein sequence ID" value="CZS92266.1"/>
    <property type="molecule type" value="Genomic_DNA"/>
</dbReference>
<evidence type="ECO:0000313" key="1">
    <source>
        <dbReference type="EMBL" id="CZS92266.1"/>
    </source>
</evidence>